<protein>
    <submittedName>
        <fullName evidence="4">Probable cysteine desulfurase</fullName>
        <ecNumber evidence="4">2.8.1.7</ecNumber>
    </submittedName>
</protein>
<organism evidence="4">
    <name type="scientific">Metamycoplasma salivarium</name>
    <name type="common">Mycoplasma salivarium</name>
    <dbReference type="NCBI Taxonomy" id="2124"/>
    <lineage>
        <taxon>Bacteria</taxon>
        <taxon>Bacillati</taxon>
        <taxon>Mycoplasmatota</taxon>
        <taxon>Mycoplasmoidales</taxon>
        <taxon>Metamycoplasmataceae</taxon>
        <taxon>Metamycoplasma</taxon>
    </lineage>
</organism>
<keyword evidence="4" id="KW-0614">Plasmid</keyword>
<evidence type="ECO:0000313" key="4">
    <source>
        <dbReference type="EMBL" id="VEU56645.1"/>
    </source>
</evidence>
<dbReference type="EC" id="2.8.1.7" evidence="4"/>
<dbReference type="InterPro" id="IPR000192">
    <property type="entry name" value="Aminotrans_V_dom"/>
</dbReference>
<sequence length="392" mass="44168">MLNVRKKFPMLLNNPKLVYFDNAALALKPKMVIKAGNDFYEKYSISSRTADSKLGVYTIHKIDETREHIAKLVDANSSEVIFSSGTTDSLNIIARTLTKIVDKGQILLSYFNHSSNIIPFIELFSQNKDIKINYFSDQKDLLSLIDKDTKIVALSQITNNFNVKYDLKTIYKKCKKYGTILINDAAQAIAHERVSLNNCDVIAFSANKLYGPTGIGALIIKNELKSRLEPVKWGGGQVHDIDYCSWTPNNSNAKFEPGTANLAGIFQFDAAIDFVNKIGYRKIKEYENALAEYLYDELSKLNDVEIRSSRGDTITLFNIKNIPPQDVASYLGNEKGIYVRAGKFCAQMLSKLSNFANSYIRVSLSIYNNKEDIDKLISALKEGGDFIEFLFK</sequence>
<comment type="cofactor">
    <cofactor evidence="1">
        <name>pyridoxal 5'-phosphate</name>
        <dbReference type="ChEBI" id="CHEBI:597326"/>
    </cofactor>
</comment>
<dbReference type="AlphaFoldDB" id="A0A448ZZI8"/>
<keyword evidence="2" id="KW-0663">Pyridoxal phosphate</keyword>
<evidence type="ECO:0000256" key="2">
    <source>
        <dbReference type="ARBA" id="ARBA00022898"/>
    </source>
</evidence>
<dbReference type="InterPro" id="IPR015421">
    <property type="entry name" value="PyrdxlP-dep_Trfase_major"/>
</dbReference>
<accession>A0A448ZZI8</accession>
<dbReference type="RefSeq" id="WP_024543902.1">
    <property type="nucleotide sequence ID" value="NZ_LR214938.2"/>
</dbReference>
<dbReference type="EMBL" id="LR214939">
    <property type="protein sequence ID" value="VEU56645.1"/>
    <property type="molecule type" value="Genomic_DNA"/>
</dbReference>
<proteinExistence type="predicted"/>
<dbReference type="InterPro" id="IPR015424">
    <property type="entry name" value="PyrdxlP-dep_Trfase"/>
</dbReference>
<dbReference type="InterPro" id="IPR015422">
    <property type="entry name" value="PyrdxlP-dep_Trfase_small"/>
</dbReference>
<dbReference type="SUPFAM" id="SSF53383">
    <property type="entry name" value="PLP-dependent transferases"/>
    <property type="match status" value="1"/>
</dbReference>
<gene>
    <name evidence="4" type="primary">csd_2</name>
    <name evidence="4" type="ORF">NCTC10113_01560</name>
</gene>
<dbReference type="PANTHER" id="PTHR43586:SF8">
    <property type="entry name" value="CYSTEINE DESULFURASE 1, CHLOROPLASTIC"/>
    <property type="match status" value="1"/>
</dbReference>
<geneLocation type="plasmid" evidence="4">
    <name>2</name>
</geneLocation>
<dbReference type="Gene3D" id="3.90.1150.10">
    <property type="entry name" value="Aspartate Aminotransferase, domain 1"/>
    <property type="match status" value="1"/>
</dbReference>
<feature type="domain" description="Aminotransferase class V" evidence="3">
    <location>
        <begin position="18"/>
        <end position="376"/>
    </location>
</feature>
<reference evidence="4" key="1">
    <citation type="submission" date="2019-01" db="EMBL/GenBank/DDBJ databases">
        <authorList>
            <consortium name="Pathogen Informatics"/>
        </authorList>
    </citation>
    <scope>NUCLEOTIDE SEQUENCE [LARGE SCALE GENOMIC DNA]</scope>
    <source>
        <strain evidence="4">NCTC10113</strain>
    </source>
</reference>
<dbReference type="PANTHER" id="PTHR43586">
    <property type="entry name" value="CYSTEINE DESULFURASE"/>
    <property type="match status" value="1"/>
</dbReference>
<dbReference type="Pfam" id="PF00266">
    <property type="entry name" value="Aminotran_5"/>
    <property type="match status" value="1"/>
</dbReference>
<name>A0A448ZZI8_METSV</name>
<dbReference type="Gene3D" id="3.40.640.10">
    <property type="entry name" value="Type I PLP-dependent aspartate aminotransferase-like (Major domain)"/>
    <property type="match status" value="1"/>
</dbReference>
<keyword evidence="4" id="KW-0808">Transferase</keyword>
<evidence type="ECO:0000256" key="1">
    <source>
        <dbReference type="ARBA" id="ARBA00001933"/>
    </source>
</evidence>
<dbReference type="GO" id="GO:0031071">
    <property type="term" value="F:cysteine desulfurase activity"/>
    <property type="evidence" value="ECO:0007669"/>
    <property type="project" value="UniProtKB-EC"/>
</dbReference>
<evidence type="ECO:0000259" key="3">
    <source>
        <dbReference type="Pfam" id="PF00266"/>
    </source>
</evidence>